<dbReference type="KEGG" id="mhev:MHEL_51400"/>
<protein>
    <submittedName>
        <fullName evidence="2">Uncharacterized protein</fullName>
    </submittedName>
</protein>
<keyword evidence="1" id="KW-0472">Membrane</keyword>
<proteinExistence type="predicted"/>
<evidence type="ECO:0000313" key="2">
    <source>
        <dbReference type="EMBL" id="BBY66897.1"/>
    </source>
</evidence>
<dbReference type="RefSeq" id="WP_163750925.1">
    <property type="nucleotide sequence ID" value="NZ_AP022596.1"/>
</dbReference>
<reference evidence="2 3" key="1">
    <citation type="journal article" date="2019" name="Emerg. Microbes Infect.">
        <title>Comprehensive subspecies identification of 175 nontuberculous mycobacteria species based on 7547 genomic profiles.</title>
        <authorList>
            <person name="Matsumoto Y."/>
            <person name="Kinjo T."/>
            <person name="Motooka D."/>
            <person name="Nabeya D."/>
            <person name="Jung N."/>
            <person name="Uechi K."/>
            <person name="Horii T."/>
            <person name="Iida T."/>
            <person name="Fujita J."/>
            <person name="Nakamura S."/>
        </authorList>
    </citation>
    <scope>NUCLEOTIDE SEQUENCE [LARGE SCALE GENOMIC DNA]</scope>
    <source>
        <strain evidence="2 3">JCM 30396</strain>
    </source>
</reference>
<gene>
    <name evidence="2" type="ORF">MHEL_51400</name>
</gene>
<feature type="transmembrane region" description="Helical" evidence="1">
    <location>
        <begin position="21"/>
        <end position="44"/>
    </location>
</feature>
<evidence type="ECO:0000313" key="3">
    <source>
        <dbReference type="Proteomes" id="UP000467148"/>
    </source>
</evidence>
<evidence type="ECO:0000256" key="1">
    <source>
        <dbReference type="SAM" id="Phobius"/>
    </source>
</evidence>
<dbReference type="EMBL" id="AP022596">
    <property type="protein sequence ID" value="BBY66897.1"/>
    <property type="molecule type" value="Genomic_DNA"/>
</dbReference>
<feature type="transmembrane region" description="Helical" evidence="1">
    <location>
        <begin position="50"/>
        <end position="77"/>
    </location>
</feature>
<dbReference type="Proteomes" id="UP000467148">
    <property type="component" value="Chromosome"/>
</dbReference>
<organism evidence="2 3">
    <name type="scientific">Mycolicibacterium helvum</name>
    <dbReference type="NCBI Taxonomy" id="1534349"/>
    <lineage>
        <taxon>Bacteria</taxon>
        <taxon>Bacillati</taxon>
        <taxon>Actinomycetota</taxon>
        <taxon>Actinomycetes</taxon>
        <taxon>Mycobacteriales</taxon>
        <taxon>Mycobacteriaceae</taxon>
        <taxon>Mycolicibacterium</taxon>
    </lineage>
</organism>
<sequence>MKIVPTPITQQIDRVDRQYSLAIGISTGLLAFWSIYRVIWSIYLALTYDFIFGALVFPIVLWGVIGVVAAITSYGFVTRYRKGSANGSTEGSTETNRVA</sequence>
<keyword evidence="1" id="KW-0812">Transmembrane</keyword>
<keyword evidence="3" id="KW-1185">Reference proteome</keyword>
<dbReference type="AlphaFoldDB" id="A0A7I7TCG5"/>
<name>A0A7I7TCG5_9MYCO</name>
<keyword evidence="1" id="KW-1133">Transmembrane helix</keyword>
<accession>A0A7I7TCG5</accession>